<evidence type="ECO:0000256" key="2">
    <source>
        <dbReference type="ARBA" id="ARBA00022630"/>
    </source>
</evidence>
<comment type="catalytic activity">
    <reaction evidence="16">
        <text>5,6-dihydrouridine(17) in tRNA + NADP(+) = uridine(17) in tRNA + NADPH + H(+)</text>
        <dbReference type="Rhea" id="RHEA:53368"/>
        <dbReference type="Rhea" id="RHEA-COMP:13541"/>
        <dbReference type="Rhea" id="RHEA-COMP:13542"/>
        <dbReference type="ChEBI" id="CHEBI:15378"/>
        <dbReference type="ChEBI" id="CHEBI:57783"/>
        <dbReference type="ChEBI" id="CHEBI:58349"/>
        <dbReference type="ChEBI" id="CHEBI:65315"/>
        <dbReference type="ChEBI" id="CHEBI:74443"/>
        <dbReference type="EC" id="1.3.1.88"/>
    </reaction>
    <physiologicalReaction direction="right-to-left" evidence="16">
        <dbReference type="Rhea" id="RHEA:53370"/>
    </physiologicalReaction>
</comment>
<comment type="catalytic activity">
    <reaction evidence="15">
        <text>a 5,6-dihydrouridine in mRNA + NADP(+) = a uridine in mRNA + NADPH + H(+)</text>
        <dbReference type="Rhea" id="RHEA:69855"/>
        <dbReference type="Rhea" id="RHEA-COMP:14658"/>
        <dbReference type="Rhea" id="RHEA-COMP:17789"/>
        <dbReference type="ChEBI" id="CHEBI:15378"/>
        <dbReference type="ChEBI" id="CHEBI:57783"/>
        <dbReference type="ChEBI" id="CHEBI:58349"/>
        <dbReference type="ChEBI" id="CHEBI:65315"/>
        <dbReference type="ChEBI" id="CHEBI:74443"/>
    </reaction>
    <physiologicalReaction direction="right-to-left" evidence="15">
        <dbReference type="Rhea" id="RHEA:69857"/>
    </physiologicalReaction>
</comment>
<accession>A0ABP1CEE5</accession>
<comment type="catalytic activity">
    <reaction evidence="12">
        <text>5,6-dihydrouridine(16) in tRNA + NADP(+) = uridine(16) in tRNA + NADPH + H(+)</text>
        <dbReference type="Rhea" id="RHEA:53376"/>
        <dbReference type="Rhea" id="RHEA-COMP:13543"/>
        <dbReference type="Rhea" id="RHEA-COMP:13544"/>
        <dbReference type="ChEBI" id="CHEBI:15378"/>
        <dbReference type="ChEBI" id="CHEBI:57783"/>
        <dbReference type="ChEBI" id="CHEBI:58349"/>
        <dbReference type="ChEBI" id="CHEBI:65315"/>
        <dbReference type="ChEBI" id="CHEBI:74443"/>
        <dbReference type="EC" id="1.3.1.88"/>
    </reaction>
    <physiologicalReaction direction="right-to-left" evidence="12">
        <dbReference type="Rhea" id="RHEA:53378"/>
    </physiologicalReaction>
</comment>
<comment type="catalytic activity">
    <reaction evidence="11">
        <text>5,6-dihydrouridine(17) in tRNA + NAD(+) = uridine(17) in tRNA + NADH + H(+)</text>
        <dbReference type="Rhea" id="RHEA:53372"/>
        <dbReference type="Rhea" id="RHEA-COMP:13541"/>
        <dbReference type="Rhea" id="RHEA-COMP:13542"/>
        <dbReference type="ChEBI" id="CHEBI:15378"/>
        <dbReference type="ChEBI" id="CHEBI:57540"/>
        <dbReference type="ChEBI" id="CHEBI:57945"/>
        <dbReference type="ChEBI" id="CHEBI:65315"/>
        <dbReference type="ChEBI" id="CHEBI:74443"/>
        <dbReference type="EC" id="1.3.1.88"/>
    </reaction>
    <physiologicalReaction direction="right-to-left" evidence="11">
        <dbReference type="Rhea" id="RHEA:53374"/>
    </physiologicalReaction>
</comment>
<feature type="region of interest" description="Disordered" evidence="17">
    <location>
        <begin position="420"/>
        <end position="493"/>
    </location>
</feature>
<keyword evidence="3" id="KW-0288">FMN</keyword>
<protein>
    <recommendedName>
        <fullName evidence="10">tRNA-dihydrouridine(16/17) synthase [NAD(P)(+)]</fullName>
        <ecNumber evidence="10">1.3.1.88</ecNumber>
    </recommendedName>
</protein>
<evidence type="ECO:0000256" key="12">
    <source>
        <dbReference type="ARBA" id="ARBA00047652"/>
    </source>
</evidence>
<evidence type="ECO:0000256" key="9">
    <source>
        <dbReference type="ARBA" id="ARBA00038313"/>
    </source>
</evidence>
<proteinExistence type="inferred from homology"/>
<evidence type="ECO:0000256" key="16">
    <source>
        <dbReference type="ARBA" id="ARBA00049467"/>
    </source>
</evidence>
<evidence type="ECO:0000256" key="6">
    <source>
        <dbReference type="ARBA" id="ARBA00022857"/>
    </source>
</evidence>
<evidence type="ECO:0000256" key="13">
    <source>
        <dbReference type="ARBA" id="ARBA00048342"/>
    </source>
</evidence>
<keyword evidence="7" id="KW-0560">Oxidoreductase</keyword>
<evidence type="ECO:0000313" key="20">
    <source>
        <dbReference type="Proteomes" id="UP001497453"/>
    </source>
</evidence>
<name>A0ABP1CEE5_9APHY</name>
<evidence type="ECO:0000256" key="17">
    <source>
        <dbReference type="SAM" id="MobiDB-lite"/>
    </source>
</evidence>
<dbReference type="InterPro" id="IPR018517">
    <property type="entry name" value="tRNA_hU_synthase_CS"/>
</dbReference>
<keyword evidence="2" id="KW-0285">Flavoprotein</keyword>
<comment type="similarity">
    <text evidence="9">Belongs to the Dus family. Dus1 subfamily.</text>
</comment>
<feature type="domain" description="DUS-like FMN-binding" evidence="18">
    <location>
        <begin position="64"/>
        <end position="275"/>
    </location>
</feature>
<dbReference type="EMBL" id="OZ037944">
    <property type="protein sequence ID" value="CAL1693797.1"/>
    <property type="molecule type" value="Genomic_DNA"/>
</dbReference>
<keyword evidence="20" id="KW-1185">Reference proteome</keyword>
<dbReference type="PANTHER" id="PTHR11082">
    <property type="entry name" value="TRNA-DIHYDROURIDINE SYNTHASE"/>
    <property type="match status" value="1"/>
</dbReference>
<evidence type="ECO:0000256" key="11">
    <source>
        <dbReference type="ARBA" id="ARBA00047287"/>
    </source>
</evidence>
<gene>
    <name evidence="19" type="ORF">GFSPODELE1_LOCUS10</name>
</gene>
<evidence type="ECO:0000256" key="14">
    <source>
        <dbReference type="ARBA" id="ARBA00048934"/>
    </source>
</evidence>
<dbReference type="Gene3D" id="3.20.20.70">
    <property type="entry name" value="Aldolase class I"/>
    <property type="match status" value="1"/>
</dbReference>
<dbReference type="PANTHER" id="PTHR11082:SF5">
    <property type="entry name" value="TRNA-DIHYDROURIDINE(16_17) SYNTHASE [NAD(P)(+)]-LIKE"/>
    <property type="match status" value="1"/>
</dbReference>
<evidence type="ECO:0000256" key="4">
    <source>
        <dbReference type="ARBA" id="ARBA00022664"/>
    </source>
</evidence>
<evidence type="ECO:0000256" key="8">
    <source>
        <dbReference type="ARBA" id="ARBA00023027"/>
    </source>
</evidence>
<keyword evidence="4" id="KW-0507">mRNA processing</keyword>
<evidence type="ECO:0000256" key="15">
    <source>
        <dbReference type="ARBA" id="ARBA00049447"/>
    </source>
</evidence>
<evidence type="ECO:0000256" key="1">
    <source>
        <dbReference type="ARBA" id="ARBA00001917"/>
    </source>
</evidence>
<dbReference type="SUPFAM" id="SSF51395">
    <property type="entry name" value="FMN-linked oxidoreductases"/>
    <property type="match status" value="1"/>
</dbReference>
<dbReference type="Pfam" id="PF01207">
    <property type="entry name" value="Dus"/>
    <property type="match status" value="1"/>
</dbReference>
<keyword evidence="5" id="KW-0819">tRNA processing</keyword>
<comment type="cofactor">
    <cofactor evidence="1">
        <name>FMN</name>
        <dbReference type="ChEBI" id="CHEBI:58210"/>
    </cofactor>
</comment>
<dbReference type="Proteomes" id="UP001497453">
    <property type="component" value="Chromosome 1"/>
</dbReference>
<keyword evidence="6" id="KW-0521">NADP</keyword>
<sequence length="493" mass="54656">MPGLNAQATKLAGYEFYEKVLGSPKYIVAPMVDQSELVSYHAGSTIYLSDKTRLGGGCLVDMADSYQLVYTPMINAKLFSENNRKAFREQQFNTAEGEEGSPEDRPLIVQFCANDPEQLLTSAKVVEPFCDAIDINLGCPQDIARRGCYGSFLQDEWDLIYRLVNTLHKNLSVPVTAKFRVFPTVEKTVEYAKMLESAGAQILTCHGRTRDQRGHNTGLADWEKIRAVKQAVSVPVFANGNILFHSDIERCLEATGADAVMSAEGNLYNPAVFAPSLASMPPPVLPPSDPNTPHPRHWHIATDTGLHPAHTTLALEYLSIVKSLKTPTSNGAIKAHLFKLFRPALSRETDLRDRLGKMRVDRGKERECVEKWEEVVRELDARMRRDAMDVNDKTIDELITIDPATGLKILPHWVAQPYFRPLPPPPGGQTLKKKEIKSESAPADSPMTNVNMQSAATEEPPTSSKRTTSERSPEPNDDASKRIKLNTDSTDSG</sequence>
<organism evidence="19 20">
    <name type="scientific">Somion occarium</name>
    <dbReference type="NCBI Taxonomy" id="3059160"/>
    <lineage>
        <taxon>Eukaryota</taxon>
        <taxon>Fungi</taxon>
        <taxon>Dikarya</taxon>
        <taxon>Basidiomycota</taxon>
        <taxon>Agaricomycotina</taxon>
        <taxon>Agaricomycetes</taxon>
        <taxon>Polyporales</taxon>
        <taxon>Cerrenaceae</taxon>
        <taxon>Somion</taxon>
    </lineage>
</organism>
<comment type="catalytic activity">
    <reaction evidence="14">
        <text>5,6-dihydrouridine(16) in tRNA + NAD(+) = uridine(16) in tRNA + NADH + H(+)</text>
        <dbReference type="Rhea" id="RHEA:53380"/>
        <dbReference type="Rhea" id="RHEA-COMP:13543"/>
        <dbReference type="Rhea" id="RHEA-COMP:13544"/>
        <dbReference type="ChEBI" id="CHEBI:15378"/>
        <dbReference type="ChEBI" id="CHEBI:57540"/>
        <dbReference type="ChEBI" id="CHEBI:57945"/>
        <dbReference type="ChEBI" id="CHEBI:65315"/>
        <dbReference type="ChEBI" id="CHEBI:74443"/>
        <dbReference type="EC" id="1.3.1.88"/>
    </reaction>
    <physiologicalReaction direction="right-to-left" evidence="14">
        <dbReference type="Rhea" id="RHEA:53382"/>
    </physiologicalReaction>
</comment>
<dbReference type="InterPro" id="IPR013785">
    <property type="entry name" value="Aldolase_TIM"/>
</dbReference>
<evidence type="ECO:0000256" key="10">
    <source>
        <dbReference type="ARBA" id="ARBA00038890"/>
    </source>
</evidence>
<dbReference type="EC" id="1.3.1.88" evidence="10"/>
<evidence type="ECO:0000313" key="19">
    <source>
        <dbReference type="EMBL" id="CAL1693797.1"/>
    </source>
</evidence>
<evidence type="ECO:0000256" key="7">
    <source>
        <dbReference type="ARBA" id="ARBA00023002"/>
    </source>
</evidence>
<reference evidence="20" key="1">
    <citation type="submission" date="2024-04" db="EMBL/GenBank/DDBJ databases">
        <authorList>
            <person name="Shaw F."/>
            <person name="Minotto A."/>
        </authorList>
    </citation>
    <scope>NUCLEOTIDE SEQUENCE [LARGE SCALE GENOMIC DNA]</scope>
</reference>
<feature type="compositionally biased region" description="Polar residues" evidence="17">
    <location>
        <begin position="446"/>
        <end position="466"/>
    </location>
</feature>
<feature type="compositionally biased region" description="Basic and acidic residues" evidence="17">
    <location>
        <begin position="467"/>
        <end position="481"/>
    </location>
</feature>
<dbReference type="InterPro" id="IPR035587">
    <property type="entry name" value="DUS-like_FMN-bd"/>
</dbReference>
<evidence type="ECO:0000256" key="3">
    <source>
        <dbReference type="ARBA" id="ARBA00022643"/>
    </source>
</evidence>
<evidence type="ECO:0000259" key="18">
    <source>
        <dbReference type="Pfam" id="PF01207"/>
    </source>
</evidence>
<dbReference type="CDD" id="cd02801">
    <property type="entry name" value="DUS_like_FMN"/>
    <property type="match status" value="1"/>
</dbReference>
<comment type="catalytic activity">
    <reaction evidence="13">
        <text>a 5,6-dihydrouridine in mRNA + NAD(+) = a uridine in mRNA + NADH + H(+)</text>
        <dbReference type="Rhea" id="RHEA:69851"/>
        <dbReference type="Rhea" id="RHEA-COMP:14658"/>
        <dbReference type="Rhea" id="RHEA-COMP:17789"/>
        <dbReference type="ChEBI" id="CHEBI:15378"/>
        <dbReference type="ChEBI" id="CHEBI:57540"/>
        <dbReference type="ChEBI" id="CHEBI:57945"/>
        <dbReference type="ChEBI" id="CHEBI:65315"/>
        <dbReference type="ChEBI" id="CHEBI:74443"/>
    </reaction>
    <physiologicalReaction direction="right-to-left" evidence="13">
        <dbReference type="Rhea" id="RHEA:69853"/>
    </physiologicalReaction>
</comment>
<dbReference type="PROSITE" id="PS01136">
    <property type="entry name" value="UPF0034"/>
    <property type="match status" value="1"/>
</dbReference>
<evidence type="ECO:0000256" key="5">
    <source>
        <dbReference type="ARBA" id="ARBA00022694"/>
    </source>
</evidence>
<keyword evidence="8" id="KW-0520">NAD</keyword>